<dbReference type="AlphaFoldDB" id="A0A847U8F2"/>
<evidence type="ECO:0008006" key="4">
    <source>
        <dbReference type="Google" id="ProtNLM"/>
    </source>
</evidence>
<sequence length="64" mass="6222">MLDKLGIAGILGVVVMLGGIALVAWVAPIVAAGIAFVVAGLGLIVYGMVKNLMTAFGLGAGGLP</sequence>
<feature type="transmembrane region" description="Helical" evidence="1">
    <location>
        <begin position="31"/>
        <end position="49"/>
    </location>
</feature>
<feature type="transmembrane region" description="Helical" evidence="1">
    <location>
        <begin position="7"/>
        <end position="25"/>
    </location>
</feature>
<gene>
    <name evidence="2" type="ORF">GOC74_04855</name>
</gene>
<name>A0A847U8F2_9EURY</name>
<keyword evidence="1" id="KW-0472">Membrane</keyword>
<dbReference type="Pfam" id="PF24282">
    <property type="entry name" value="DUF7470"/>
    <property type="match status" value="1"/>
</dbReference>
<organism evidence="2 3">
    <name type="scientific">Halomicrobium mukohataei</name>
    <dbReference type="NCBI Taxonomy" id="57705"/>
    <lineage>
        <taxon>Archaea</taxon>
        <taxon>Methanobacteriati</taxon>
        <taxon>Methanobacteriota</taxon>
        <taxon>Stenosarchaea group</taxon>
        <taxon>Halobacteria</taxon>
        <taxon>Halobacteriales</taxon>
        <taxon>Haloarculaceae</taxon>
        <taxon>Halomicrobium</taxon>
    </lineage>
</organism>
<reference evidence="2" key="1">
    <citation type="submission" date="2019-12" db="EMBL/GenBank/DDBJ databases">
        <title>Whole-genome sequence of Halomicrobium mukohataei pws1.</title>
        <authorList>
            <person name="Verma D.K."/>
            <person name="Gopal K."/>
            <person name="Prasad E.S."/>
        </authorList>
    </citation>
    <scope>NUCLEOTIDE SEQUENCE</scope>
    <source>
        <strain evidence="2">Pws1</strain>
    </source>
</reference>
<dbReference type="EMBL" id="WOYG01000001">
    <property type="protein sequence ID" value="NLV09259.1"/>
    <property type="molecule type" value="Genomic_DNA"/>
</dbReference>
<dbReference type="Proteomes" id="UP000608662">
    <property type="component" value="Unassembled WGS sequence"/>
</dbReference>
<dbReference type="RefSeq" id="WP_153554781.1">
    <property type="nucleotide sequence ID" value="NZ_WOYG01000001.1"/>
</dbReference>
<keyword evidence="1" id="KW-1133">Transmembrane helix</keyword>
<proteinExistence type="predicted"/>
<dbReference type="InterPro" id="IPR055893">
    <property type="entry name" value="DUF7470"/>
</dbReference>
<evidence type="ECO:0000313" key="2">
    <source>
        <dbReference type="EMBL" id="NLV09259.1"/>
    </source>
</evidence>
<keyword evidence="1" id="KW-0812">Transmembrane</keyword>
<evidence type="ECO:0000256" key="1">
    <source>
        <dbReference type="SAM" id="Phobius"/>
    </source>
</evidence>
<accession>A0A847U8F2</accession>
<dbReference type="GeneID" id="94359746"/>
<protein>
    <recommendedName>
        <fullName evidence="4">Major facilitator superfamily (MFS) profile domain-containing protein</fullName>
    </recommendedName>
</protein>
<evidence type="ECO:0000313" key="3">
    <source>
        <dbReference type="Proteomes" id="UP000608662"/>
    </source>
</evidence>
<comment type="caution">
    <text evidence="2">The sequence shown here is derived from an EMBL/GenBank/DDBJ whole genome shotgun (WGS) entry which is preliminary data.</text>
</comment>